<proteinExistence type="predicted"/>
<evidence type="ECO:0000259" key="3">
    <source>
        <dbReference type="PROSITE" id="PS51371"/>
    </source>
</evidence>
<dbReference type="Proteomes" id="UP000199608">
    <property type="component" value="Unassembled WGS sequence"/>
</dbReference>
<dbReference type="PANTHER" id="PTHR43080:SF2">
    <property type="entry name" value="CBS DOMAIN-CONTAINING PROTEIN"/>
    <property type="match status" value="1"/>
</dbReference>
<gene>
    <name evidence="4" type="ORF">SAMN04487931_102482</name>
</gene>
<organism evidence="4 5">
    <name type="scientific">Desulfobacula phenolica</name>
    <dbReference type="NCBI Taxonomy" id="90732"/>
    <lineage>
        <taxon>Bacteria</taxon>
        <taxon>Pseudomonadati</taxon>
        <taxon>Thermodesulfobacteriota</taxon>
        <taxon>Desulfobacteria</taxon>
        <taxon>Desulfobacterales</taxon>
        <taxon>Desulfobacteraceae</taxon>
        <taxon>Desulfobacula</taxon>
    </lineage>
</organism>
<dbReference type="AlphaFoldDB" id="A0A1H2E483"/>
<evidence type="ECO:0000313" key="5">
    <source>
        <dbReference type="Proteomes" id="UP000199608"/>
    </source>
</evidence>
<evidence type="ECO:0000256" key="1">
    <source>
        <dbReference type="ARBA" id="ARBA00023122"/>
    </source>
</evidence>
<dbReference type="EMBL" id="FNLL01000002">
    <property type="protein sequence ID" value="SDT89854.1"/>
    <property type="molecule type" value="Genomic_DNA"/>
</dbReference>
<reference evidence="5" key="1">
    <citation type="submission" date="2016-10" db="EMBL/GenBank/DDBJ databases">
        <authorList>
            <person name="Varghese N."/>
            <person name="Submissions S."/>
        </authorList>
    </citation>
    <scope>NUCLEOTIDE SEQUENCE [LARGE SCALE GENOMIC DNA]</scope>
    <source>
        <strain evidence="5">DSM 3384</strain>
    </source>
</reference>
<dbReference type="Gene3D" id="3.10.580.10">
    <property type="entry name" value="CBS-domain"/>
    <property type="match status" value="1"/>
</dbReference>
<keyword evidence="1 2" id="KW-0129">CBS domain</keyword>
<sequence length="149" mass="16766">MKVKNLLKDNAGCFHIIDQDQTVEQALKLMSGYSVSALVVMTKTASQGIFTERDLVRCHILFPDRNISTIQIKEVMTSKLIVVEPEDTIDNAMGMMIKAKIRHLPVVSDGRIKGMICLEDLVKKHVGVLTQELHYLKDYISDLQDAAHD</sequence>
<dbReference type="InterPro" id="IPR051257">
    <property type="entry name" value="Diverse_CBS-Domain"/>
</dbReference>
<evidence type="ECO:0000256" key="2">
    <source>
        <dbReference type="PROSITE-ProRule" id="PRU00703"/>
    </source>
</evidence>
<dbReference type="SMART" id="SM00116">
    <property type="entry name" value="CBS"/>
    <property type="match status" value="2"/>
</dbReference>
<protein>
    <submittedName>
        <fullName evidence="4">IMP dehydrogenase</fullName>
    </submittedName>
</protein>
<dbReference type="InterPro" id="IPR046342">
    <property type="entry name" value="CBS_dom_sf"/>
</dbReference>
<dbReference type="PROSITE" id="PS51371">
    <property type="entry name" value="CBS"/>
    <property type="match status" value="1"/>
</dbReference>
<keyword evidence="5" id="KW-1185">Reference proteome</keyword>
<dbReference type="SUPFAM" id="SSF54631">
    <property type="entry name" value="CBS-domain pair"/>
    <property type="match status" value="1"/>
</dbReference>
<dbReference type="RefSeq" id="WP_014955921.1">
    <property type="nucleotide sequence ID" value="NZ_FNLL01000002.1"/>
</dbReference>
<dbReference type="PANTHER" id="PTHR43080">
    <property type="entry name" value="CBS DOMAIN-CONTAINING PROTEIN CBSX3, MITOCHONDRIAL"/>
    <property type="match status" value="1"/>
</dbReference>
<evidence type="ECO:0000313" key="4">
    <source>
        <dbReference type="EMBL" id="SDT89854.1"/>
    </source>
</evidence>
<dbReference type="InterPro" id="IPR000644">
    <property type="entry name" value="CBS_dom"/>
</dbReference>
<dbReference type="Pfam" id="PF00571">
    <property type="entry name" value="CBS"/>
    <property type="match status" value="2"/>
</dbReference>
<feature type="domain" description="CBS" evidence="3">
    <location>
        <begin position="76"/>
        <end position="136"/>
    </location>
</feature>
<name>A0A1H2E483_9BACT</name>
<accession>A0A1H2E483</accession>